<evidence type="ECO:0000256" key="1">
    <source>
        <dbReference type="SAM" id="MobiDB-lite"/>
    </source>
</evidence>
<evidence type="ECO:0000313" key="4">
    <source>
        <dbReference type="Proteomes" id="UP001430953"/>
    </source>
</evidence>
<keyword evidence="2" id="KW-0812">Transmembrane</keyword>
<feature type="transmembrane region" description="Helical" evidence="2">
    <location>
        <begin position="91"/>
        <end position="113"/>
    </location>
</feature>
<keyword evidence="2" id="KW-1133">Transmembrane helix</keyword>
<keyword evidence="2" id="KW-0472">Membrane</keyword>
<proteinExistence type="predicted"/>
<reference evidence="3 4" key="1">
    <citation type="submission" date="2023-03" db="EMBL/GenBank/DDBJ databases">
        <title>High recombination rates correlate with genetic variation in Cardiocondyla obscurior ants.</title>
        <authorList>
            <person name="Errbii M."/>
        </authorList>
    </citation>
    <scope>NUCLEOTIDE SEQUENCE [LARGE SCALE GENOMIC DNA]</scope>
    <source>
        <strain evidence="3">Alpha-2009</strain>
        <tissue evidence="3">Whole body</tissue>
    </source>
</reference>
<comment type="caution">
    <text evidence="3">The sequence shown here is derived from an EMBL/GenBank/DDBJ whole genome shotgun (WGS) entry which is preliminary data.</text>
</comment>
<gene>
    <name evidence="3" type="ORF">PUN28_019954</name>
</gene>
<feature type="region of interest" description="Disordered" evidence="1">
    <location>
        <begin position="1"/>
        <end position="31"/>
    </location>
</feature>
<evidence type="ECO:0000313" key="3">
    <source>
        <dbReference type="EMBL" id="KAL0099879.1"/>
    </source>
</evidence>
<evidence type="ECO:0000256" key="2">
    <source>
        <dbReference type="SAM" id="Phobius"/>
    </source>
</evidence>
<sequence>MIAPSSPARIVNQPNDREKTPRDRKRQCGLSKTTASRTLEFHGQGFYFRGICRKAGRYGRIGNLSRAYRDAGENNEQNLIRPIKENATFRFLCSIVIFTAIYFILFILCHGALKIPEASPFVRHILSCASRDIQRPA</sequence>
<dbReference type="AlphaFoldDB" id="A0AAW2E889"/>
<dbReference type="Proteomes" id="UP001430953">
    <property type="component" value="Unassembled WGS sequence"/>
</dbReference>
<accession>A0AAW2E889</accession>
<dbReference type="EMBL" id="JADYXP020000027">
    <property type="protein sequence ID" value="KAL0099879.1"/>
    <property type="molecule type" value="Genomic_DNA"/>
</dbReference>
<keyword evidence="4" id="KW-1185">Reference proteome</keyword>
<name>A0AAW2E889_9HYME</name>
<organism evidence="3 4">
    <name type="scientific">Cardiocondyla obscurior</name>
    <dbReference type="NCBI Taxonomy" id="286306"/>
    <lineage>
        <taxon>Eukaryota</taxon>
        <taxon>Metazoa</taxon>
        <taxon>Ecdysozoa</taxon>
        <taxon>Arthropoda</taxon>
        <taxon>Hexapoda</taxon>
        <taxon>Insecta</taxon>
        <taxon>Pterygota</taxon>
        <taxon>Neoptera</taxon>
        <taxon>Endopterygota</taxon>
        <taxon>Hymenoptera</taxon>
        <taxon>Apocrita</taxon>
        <taxon>Aculeata</taxon>
        <taxon>Formicoidea</taxon>
        <taxon>Formicidae</taxon>
        <taxon>Myrmicinae</taxon>
        <taxon>Cardiocondyla</taxon>
    </lineage>
</organism>
<protein>
    <submittedName>
        <fullName evidence="3">Uncharacterized protein</fullName>
    </submittedName>
</protein>